<dbReference type="EMBL" id="OZ075133">
    <property type="protein sequence ID" value="CAL4989660.1"/>
    <property type="molecule type" value="Genomic_DNA"/>
</dbReference>
<dbReference type="Pfam" id="PF05003">
    <property type="entry name" value="DUF668"/>
    <property type="match status" value="1"/>
</dbReference>
<dbReference type="PANTHER" id="PTHR31371:SF20">
    <property type="entry name" value="OS12G0146500 PROTEIN"/>
    <property type="match status" value="1"/>
</dbReference>
<feature type="domain" description="DUF668" evidence="2">
    <location>
        <begin position="398"/>
        <end position="489"/>
    </location>
</feature>
<evidence type="ECO:0008006" key="6">
    <source>
        <dbReference type="Google" id="ProtNLM"/>
    </source>
</evidence>
<evidence type="ECO:0000313" key="4">
    <source>
        <dbReference type="EMBL" id="CAL4989660.1"/>
    </source>
</evidence>
<dbReference type="InterPro" id="IPR007700">
    <property type="entry name" value="DUF668"/>
</dbReference>
<dbReference type="Proteomes" id="UP001497457">
    <property type="component" value="Chromosome 23rd"/>
</dbReference>
<proteinExistence type="predicted"/>
<evidence type="ECO:0000259" key="3">
    <source>
        <dbReference type="Pfam" id="PF11961"/>
    </source>
</evidence>
<feature type="domain" description="DUF3475" evidence="3">
    <location>
        <begin position="16"/>
        <end position="71"/>
    </location>
</feature>
<gene>
    <name evidence="4" type="ORF">URODEC1_LOCUS59829</name>
</gene>
<dbReference type="Pfam" id="PF11961">
    <property type="entry name" value="DUF3475"/>
    <property type="match status" value="1"/>
</dbReference>
<reference evidence="5" key="1">
    <citation type="submission" date="2024-06" db="EMBL/GenBank/DDBJ databases">
        <authorList>
            <person name="Ryan C."/>
        </authorList>
    </citation>
    <scope>NUCLEOTIDE SEQUENCE [LARGE SCALE GENOMIC DNA]</scope>
</reference>
<name>A0ABC9AXM5_9POAL</name>
<keyword evidence="5" id="KW-1185">Reference proteome</keyword>
<protein>
    <recommendedName>
        <fullName evidence="6">DUF668 domain-containing protein</fullName>
    </recommendedName>
</protein>
<dbReference type="InterPro" id="IPR021864">
    <property type="entry name" value="DUF3475"/>
</dbReference>
<dbReference type="AlphaFoldDB" id="A0ABC9AXM5"/>
<reference evidence="4 5" key="2">
    <citation type="submission" date="2024-10" db="EMBL/GenBank/DDBJ databases">
        <authorList>
            <person name="Ryan C."/>
        </authorList>
    </citation>
    <scope>NUCLEOTIDE SEQUENCE [LARGE SCALE GENOMIC DNA]</scope>
</reference>
<dbReference type="PANTHER" id="PTHR31371">
    <property type="entry name" value="BNAC09G50660D PROTEIN"/>
    <property type="match status" value="1"/>
</dbReference>
<evidence type="ECO:0000259" key="2">
    <source>
        <dbReference type="Pfam" id="PF05003"/>
    </source>
</evidence>
<feature type="region of interest" description="Disordered" evidence="1">
    <location>
        <begin position="569"/>
        <end position="602"/>
    </location>
</feature>
<evidence type="ECO:0000313" key="5">
    <source>
        <dbReference type="Proteomes" id="UP001497457"/>
    </source>
</evidence>
<organism evidence="4 5">
    <name type="scientific">Urochloa decumbens</name>
    <dbReference type="NCBI Taxonomy" id="240449"/>
    <lineage>
        <taxon>Eukaryota</taxon>
        <taxon>Viridiplantae</taxon>
        <taxon>Streptophyta</taxon>
        <taxon>Embryophyta</taxon>
        <taxon>Tracheophyta</taxon>
        <taxon>Spermatophyta</taxon>
        <taxon>Magnoliopsida</taxon>
        <taxon>Liliopsida</taxon>
        <taxon>Poales</taxon>
        <taxon>Poaceae</taxon>
        <taxon>PACMAD clade</taxon>
        <taxon>Panicoideae</taxon>
        <taxon>Panicodae</taxon>
        <taxon>Paniceae</taxon>
        <taxon>Melinidinae</taxon>
        <taxon>Urochloa</taxon>
    </lineage>
</organism>
<evidence type="ECO:0000256" key="1">
    <source>
        <dbReference type="SAM" id="MobiDB-lite"/>
    </source>
</evidence>
<sequence>MRKLRAPRGGGEKLGVLAFEVAALMSRAAGLWRALGDAHLARLRGEAIRLEGVRRLVSDDDAALLSLALAEAAAACRDLSRAVSRLSARCADPLLRRFDALFAALLKNGGAGAGAGDPHGLRYAAEKKMDRKARKMQRLVAFTAHLCHELDVLADLDQAPRRDRQFRAANGDECARRVARQRQEVERLRGASLWNRSFDYAVRLLARSLFTIVTRIIEVFDLEPTSVSISASMDDDSTRVSRLSWSSSFVSGSMQSMSTVYPSDDVAATDTPRWMPRARSGKVTGGDTRRFLMSRSKSLRQQLKWPAAGRNFIVGCVVMGSKSSSPVRNGWIHGGDADLPLSFSYISAAESSNDDYYSRSTNFHSQAADGYHTNAKPSTAVFESTTHDVLASAPATSLGGAALALHYANLIMLIEKLAVSPHHICSDERDELYGMLTGSVRASLRARLRPFATARNAPCPCDPVLAAEWSDTVQRILGWLAPLAHNMVRWQAERNFEQRNVASSDGVLLLETLHFANRRKTEAAVIELLVGLNYLWRFGRELGAKDKLGSAGGGNCSASAAYAGRHVSVSGSPNLRPPARGAPCARPGPPGGGPRPCHAHPPHIVDAARFQTSSLLRPRPGKSFVPKRENFV</sequence>
<accession>A0ABC9AXM5</accession>